<reference evidence="1 2" key="1">
    <citation type="submission" date="2021-01" db="EMBL/GenBank/DDBJ databases">
        <title>WGS of actinomycetes isolated from Thailand.</title>
        <authorList>
            <person name="Thawai C."/>
        </authorList>
    </citation>
    <scope>NUCLEOTIDE SEQUENCE [LARGE SCALE GENOMIC DNA]</scope>
    <source>
        <strain evidence="1 2">CH5-8</strain>
    </source>
</reference>
<sequence>MPEVDVVPRPGFRCRFPARQSLHELIKRRSELLIPLNGVLQRARQSAP</sequence>
<evidence type="ECO:0000313" key="2">
    <source>
        <dbReference type="Proteomes" id="UP000621386"/>
    </source>
</evidence>
<name>A0ABS1P8R8_9ACTN</name>
<comment type="caution">
    <text evidence="1">The sequence shown here is derived from an EMBL/GenBank/DDBJ whole genome shotgun (WGS) entry which is preliminary data.</text>
</comment>
<accession>A0ABS1P8R8</accession>
<dbReference type="EMBL" id="JAERRH010000015">
    <property type="protein sequence ID" value="MBL1108771.1"/>
    <property type="molecule type" value="Genomic_DNA"/>
</dbReference>
<protein>
    <recommendedName>
        <fullName evidence="3">Transposase</fullName>
    </recommendedName>
</protein>
<dbReference type="RefSeq" id="WP_201824064.1">
    <property type="nucleotide sequence ID" value="NZ_JAERRH010000015.1"/>
</dbReference>
<proteinExistence type="predicted"/>
<evidence type="ECO:0008006" key="3">
    <source>
        <dbReference type="Google" id="ProtNLM"/>
    </source>
</evidence>
<dbReference type="Proteomes" id="UP000621386">
    <property type="component" value="Unassembled WGS sequence"/>
</dbReference>
<organism evidence="1 2">
    <name type="scientific">Streptomyces musisoli</name>
    <dbReference type="NCBI Taxonomy" id="2802280"/>
    <lineage>
        <taxon>Bacteria</taxon>
        <taxon>Bacillati</taxon>
        <taxon>Actinomycetota</taxon>
        <taxon>Actinomycetes</taxon>
        <taxon>Kitasatosporales</taxon>
        <taxon>Streptomycetaceae</taxon>
        <taxon>Streptomyces</taxon>
    </lineage>
</organism>
<evidence type="ECO:0000313" key="1">
    <source>
        <dbReference type="EMBL" id="MBL1108771.1"/>
    </source>
</evidence>
<keyword evidence="2" id="KW-1185">Reference proteome</keyword>
<gene>
    <name evidence="1" type="ORF">JK361_30015</name>
</gene>